<name>A0A1S4B1G3_TOBAC</name>
<dbReference type="RefSeq" id="XP_016482689.1">
    <property type="nucleotide sequence ID" value="XM_016627203.1"/>
</dbReference>
<dbReference type="InterPro" id="IPR036397">
    <property type="entry name" value="RNaseH_sf"/>
</dbReference>
<dbReference type="KEGG" id="nta:107803468"/>
<accession>A0A1S4B1G3</accession>
<protein>
    <recommendedName>
        <fullName evidence="2">Integrase catalytic domain-containing protein</fullName>
    </recommendedName>
</protein>
<dbReference type="PaxDb" id="4097-A0A1S4B1G3"/>
<dbReference type="GO" id="GO:0003676">
    <property type="term" value="F:nucleic acid binding"/>
    <property type="evidence" value="ECO:0007669"/>
    <property type="project" value="InterPro"/>
</dbReference>
<gene>
    <name evidence="1" type="primary">LOC107803468</name>
</gene>
<dbReference type="AlphaFoldDB" id="A0A1S4B1G3"/>
<sequence>MDKGNKNIHSVDYESPKAGGMRWVKSENGHERLVYVSFSSPNKLTQKDLVRGLPNSRVTWIRVHKTKEETLEVLMVLVKKIQEKAKKGGITHNFSTPRTPQQNGIAERKNGTRRCGMENAHRLWNRQNSGQKQYDDVNCASFSVERKSTSGMVHFP</sequence>
<proteinExistence type="predicted"/>
<evidence type="ECO:0008006" key="2">
    <source>
        <dbReference type="Google" id="ProtNLM"/>
    </source>
</evidence>
<organism evidence="1">
    <name type="scientific">Nicotiana tabacum</name>
    <name type="common">Common tobacco</name>
    <dbReference type="NCBI Taxonomy" id="4097"/>
    <lineage>
        <taxon>Eukaryota</taxon>
        <taxon>Viridiplantae</taxon>
        <taxon>Streptophyta</taxon>
        <taxon>Embryophyta</taxon>
        <taxon>Tracheophyta</taxon>
        <taxon>Spermatophyta</taxon>
        <taxon>Magnoliopsida</taxon>
        <taxon>eudicotyledons</taxon>
        <taxon>Gunneridae</taxon>
        <taxon>Pentapetalae</taxon>
        <taxon>asterids</taxon>
        <taxon>lamiids</taxon>
        <taxon>Solanales</taxon>
        <taxon>Solanaceae</taxon>
        <taxon>Nicotianoideae</taxon>
        <taxon>Nicotianeae</taxon>
        <taxon>Nicotiana</taxon>
    </lineage>
</organism>
<dbReference type="Gene3D" id="3.30.420.10">
    <property type="entry name" value="Ribonuclease H-like superfamily/Ribonuclease H"/>
    <property type="match status" value="1"/>
</dbReference>
<evidence type="ECO:0000313" key="1">
    <source>
        <dbReference type="RefSeq" id="XP_016482689.1"/>
    </source>
</evidence>
<dbReference type="InterPro" id="IPR012337">
    <property type="entry name" value="RNaseH-like_sf"/>
</dbReference>
<dbReference type="OrthoDB" id="1751476at2759"/>
<dbReference type="SUPFAM" id="SSF53098">
    <property type="entry name" value="Ribonuclease H-like"/>
    <property type="match status" value="1"/>
</dbReference>
<reference evidence="1" key="1">
    <citation type="submission" date="2025-08" db="UniProtKB">
        <authorList>
            <consortium name="RefSeq"/>
        </authorList>
    </citation>
    <scope>IDENTIFICATION</scope>
</reference>